<accession>A0A0D8IC09</accession>
<reference evidence="2 3" key="1">
    <citation type="submission" date="2014-10" db="EMBL/GenBank/DDBJ databases">
        <title>Genome sequence of Clostridium aceticum DSM 1496.</title>
        <authorList>
            <person name="Poehlein A."/>
            <person name="Schiel-Bengelsdorf B."/>
            <person name="Gottschalk G."/>
            <person name="Duerre P."/>
            <person name="Daniel R."/>
        </authorList>
    </citation>
    <scope>NUCLEOTIDE SEQUENCE [LARGE SCALE GENOMIC DNA]</scope>
    <source>
        <strain evidence="2 3">DSM 1496</strain>
    </source>
</reference>
<evidence type="ECO:0000259" key="1">
    <source>
        <dbReference type="Pfam" id="PF07833"/>
    </source>
</evidence>
<dbReference type="OrthoDB" id="1951970at2"/>
<evidence type="ECO:0000313" key="2">
    <source>
        <dbReference type="EMBL" id="AKL96721.1"/>
    </source>
</evidence>
<keyword evidence="3" id="KW-1185">Reference proteome</keyword>
<sequence length="184" mass="21349">MKKKGFILILLSLLFLTTSFSIADTELPWVKGYLRNFTIALNQQVVNLEKKPIVFENRLYLPAKYIAEALDYKVTWHPEDEKITLNPKVLEEKLPPCNPLIGEYFVYGEIQAIDLEGQQIQVEQHLDHHSREIFDFLKVQEDAAIFLKRNSHTMRIHLEDLRVGDVVSFIVTKEDTIRGIIIDG</sequence>
<gene>
    <name evidence="2" type="ORF">CACET_c32770</name>
</gene>
<dbReference type="InterPro" id="IPR036582">
    <property type="entry name" value="Mao_N_sf"/>
</dbReference>
<evidence type="ECO:0000313" key="3">
    <source>
        <dbReference type="Proteomes" id="UP000035704"/>
    </source>
</evidence>
<feature type="domain" description="Copper amine oxidase-like N-terminal" evidence="1">
    <location>
        <begin position="41"/>
        <end position="86"/>
    </location>
</feature>
<dbReference type="AlphaFoldDB" id="A0A0D8IC09"/>
<protein>
    <submittedName>
        <fullName evidence="2">Copper amine oxidase</fullName>
    </submittedName>
</protein>
<dbReference type="KEGG" id="cace:CACET_c32770"/>
<dbReference type="Pfam" id="PF07833">
    <property type="entry name" value="Cu_amine_oxidN1"/>
    <property type="match status" value="1"/>
</dbReference>
<dbReference type="PATRIC" id="fig|84022.5.peg.3467"/>
<dbReference type="InterPro" id="IPR012854">
    <property type="entry name" value="Cu_amine_oxidase-like_N"/>
</dbReference>
<organism evidence="2 3">
    <name type="scientific">Clostridium aceticum</name>
    <dbReference type="NCBI Taxonomy" id="84022"/>
    <lineage>
        <taxon>Bacteria</taxon>
        <taxon>Bacillati</taxon>
        <taxon>Bacillota</taxon>
        <taxon>Clostridia</taxon>
        <taxon>Eubacteriales</taxon>
        <taxon>Clostridiaceae</taxon>
        <taxon>Clostridium</taxon>
    </lineage>
</organism>
<dbReference type="Proteomes" id="UP000035704">
    <property type="component" value="Chromosome"/>
</dbReference>
<dbReference type="EMBL" id="CP009687">
    <property type="protein sequence ID" value="AKL96721.1"/>
    <property type="molecule type" value="Genomic_DNA"/>
</dbReference>
<dbReference type="STRING" id="84022.CACET_c32770"/>
<name>A0A0D8IC09_9CLOT</name>
<dbReference type="RefSeq" id="WP_044824166.1">
    <property type="nucleotide sequence ID" value="NZ_CP009687.1"/>
</dbReference>
<dbReference type="SUPFAM" id="SSF55383">
    <property type="entry name" value="Copper amine oxidase, domain N"/>
    <property type="match status" value="1"/>
</dbReference>
<proteinExistence type="predicted"/>